<dbReference type="EMBL" id="PUJU01000014">
    <property type="protein sequence ID" value="NHB87811.1"/>
    <property type="molecule type" value="Genomic_DNA"/>
</dbReference>
<name>A0ABX0GG88_9GAMM</name>
<comment type="caution">
    <text evidence="2">The sequence shown here is derived from an EMBL/GenBank/DDBJ whole genome shotgun (WGS) entry which is preliminary data.</text>
</comment>
<proteinExistence type="predicted"/>
<accession>A0ABX0GG88</accession>
<gene>
    <name evidence="2" type="ORF">C5471_08890</name>
</gene>
<evidence type="ECO:0000259" key="1">
    <source>
        <dbReference type="Pfam" id="PF25670"/>
    </source>
</evidence>
<protein>
    <recommendedName>
        <fullName evidence="1">Phage tail protein C-terminal domain-containing protein</fullName>
    </recommendedName>
</protein>
<evidence type="ECO:0000313" key="3">
    <source>
        <dbReference type="Proteomes" id="UP000697802"/>
    </source>
</evidence>
<dbReference type="InterPro" id="IPR058008">
    <property type="entry name" value="Gp26_C"/>
</dbReference>
<feature type="domain" description="Phage tail protein C-terminal" evidence="1">
    <location>
        <begin position="107"/>
        <end position="239"/>
    </location>
</feature>
<organism evidence="2 3">
    <name type="scientific">Photorhabdus tasmaniensis</name>
    <dbReference type="NCBI Taxonomy" id="1004159"/>
    <lineage>
        <taxon>Bacteria</taxon>
        <taxon>Pseudomonadati</taxon>
        <taxon>Pseudomonadota</taxon>
        <taxon>Gammaproteobacteria</taxon>
        <taxon>Enterobacterales</taxon>
        <taxon>Morganellaceae</taxon>
        <taxon>Photorhabdus</taxon>
    </lineage>
</organism>
<dbReference type="Proteomes" id="UP000697802">
    <property type="component" value="Unassembled WGS sequence"/>
</dbReference>
<evidence type="ECO:0000313" key="2">
    <source>
        <dbReference type="EMBL" id="NHB87811.1"/>
    </source>
</evidence>
<sequence>MTKAKNAVSATGGNYPGFFSFKHVETIPVERNAVMLVSSGGGLPSGNLVSYSHYNWYDNDVRTGIIRGIGRDTLGYAVDINRKRVLTVSGSGQIEANGNQVLVFGRNCIADANGFLKKSSPIVEIHSDGTFTTNDESKGATVERLSEGVYLVSGTLGFNADAAWGGIDGGIEIPLCKNKLPLIWVDYEVMQDGAIKLMTYHREHPDAPVFAKNMREGYANGDLIDIPLGRFVSVRVQMPGADDEKLST</sequence>
<keyword evidence="3" id="KW-1185">Reference proteome</keyword>
<reference evidence="2 3" key="1">
    <citation type="submission" date="2018-02" db="EMBL/GenBank/DDBJ databases">
        <authorList>
            <person name="Machado R.A."/>
        </authorList>
    </citation>
    <scope>NUCLEOTIDE SEQUENCE [LARGE SCALE GENOMIC DNA]</scope>
    <source>
        <strain evidence="2 3">T327</strain>
    </source>
</reference>
<dbReference type="Pfam" id="PF25670">
    <property type="entry name" value="Phage_tail_C_2"/>
    <property type="match status" value="1"/>
</dbReference>